<feature type="domain" description="Peptidase M16 C-terminal" evidence="12">
    <location>
        <begin position="186"/>
        <end position="365"/>
    </location>
</feature>
<comment type="similarity">
    <text evidence="9">Belongs to the peptidase M16 family. UQCRC2/QCR2 subfamily.</text>
</comment>
<dbReference type="InterPro" id="IPR011765">
    <property type="entry name" value="Pept_M16_N"/>
</dbReference>
<dbReference type="InterPro" id="IPR050361">
    <property type="entry name" value="MPP/UQCRC_Complex"/>
</dbReference>
<comment type="subcellular location">
    <subcellularLocation>
        <location evidence="1">Mitochondrion inner membrane</location>
        <topology evidence="1">Peripheral membrane protein</topology>
        <orientation evidence="1">Matrix side</orientation>
    </subcellularLocation>
</comment>
<evidence type="ECO:0000256" key="5">
    <source>
        <dbReference type="ARBA" id="ARBA00022946"/>
    </source>
</evidence>
<keyword evidence="14" id="KW-1185">Reference proteome</keyword>
<keyword evidence="7" id="KW-0496">Mitochondrion</keyword>
<evidence type="ECO:0000313" key="14">
    <source>
        <dbReference type="Proteomes" id="UP000054845"/>
    </source>
</evidence>
<accession>A0A0P1BLE6</accession>
<evidence type="ECO:0000259" key="11">
    <source>
        <dbReference type="Pfam" id="PF00675"/>
    </source>
</evidence>
<evidence type="ECO:0000256" key="10">
    <source>
        <dbReference type="ARBA" id="ARBA00040751"/>
    </source>
</evidence>
<keyword evidence="4" id="KW-0999">Mitochondrion inner membrane</keyword>
<sequence length="443" mass="46037">MSVVSRSTASLRAARAPLSLSTSRRSFTTANADGIRVAAADDGAQTAAITVALNAGPRFESSPGAAHALKTFAFKSTEKRSALALIRETELYGGALSATLSKEHLFLTAEFLRGDEEFFVEILGEVLGKSAFLRHEYDEVVVPSLSDEYQINQSTPAALALEDFTQTAYRQRGLGASLYATPVSPLSYDTVTSYAKAAFAKSNLAVLGTGIDASKLSSLVGKHFKSISAGSALSPAPSKYFGGENRIAYLPPHGSDFPRAHDAHLVLGFEGAPLGSPELAVLRAHLGGQASVKWNDGLSALSKITASNSTISANAFTLGYSDAGLFGVQLSAPHAKIAEVAKAAAQAIKASADSLSSEELARAVAKAKFETASALENRAGVHTLAGSHLLSGSPITTLEEVFSKLEGVNASAVSSASGKLLKSKPTVVAVGDVHKLPYADELL</sequence>
<dbReference type="EMBL" id="CCYA01000253">
    <property type="protein sequence ID" value="CEH16972.1"/>
    <property type="molecule type" value="Genomic_DNA"/>
</dbReference>
<reference evidence="13 14" key="1">
    <citation type="submission" date="2014-09" db="EMBL/GenBank/DDBJ databases">
        <authorList>
            <person name="Magalhaes I.L.F."/>
            <person name="Oliveira U."/>
            <person name="Santos F.R."/>
            <person name="Vidigal T.H.D.A."/>
            <person name="Brescovit A.D."/>
            <person name="Santos A.J."/>
        </authorList>
    </citation>
    <scope>NUCLEOTIDE SEQUENCE [LARGE SCALE GENOMIC DNA]</scope>
</reference>
<dbReference type="AlphaFoldDB" id="A0A0P1BLE6"/>
<dbReference type="Pfam" id="PF00675">
    <property type="entry name" value="Peptidase_M16"/>
    <property type="match status" value="1"/>
</dbReference>
<dbReference type="GO" id="GO:0005743">
    <property type="term" value="C:mitochondrial inner membrane"/>
    <property type="evidence" value="ECO:0007669"/>
    <property type="project" value="UniProtKB-SubCell"/>
</dbReference>
<dbReference type="Proteomes" id="UP000054845">
    <property type="component" value="Unassembled WGS sequence"/>
</dbReference>
<dbReference type="PANTHER" id="PTHR11851:SF209">
    <property type="entry name" value="CYTOCHROME B-C1 COMPLEX SUBUNIT 2, MITOCHONDRIAL"/>
    <property type="match status" value="1"/>
</dbReference>
<evidence type="ECO:0000256" key="4">
    <source>
        <dbReference type="ARBA" id="ARBA00022792"/>
    </source>
</evidence>
<keyword evidence="2" id="KW-0813">Transport</keyword>
<dbReference type="GO" id="GO:0046872">
    <property type="term" value="F:metal ion binding"/>
    <property type="evidence" value="ECO:0007669"/>
    <property type="project" value="InterPro"/>
</dbReference>
<evidence type="ECO:0000256" key="6">
    <source>
        <dbReference type="ARBA" id="ARBA00022982"/>
    </source>
</evidence>
<dbReference type="PANTHER" id="PTHR11851">
    <property type="entry name" value="METALLOPROTEASE"/>
    <property type="match status" value="1"/>
</dbReference>
<dbReference type="SUPFAM" id="SSF63411">
    <property type="entry name" value="LuxS/MPP-like metallohydrolase"/>
    <property type="match status" value="2"/>
</dbReference>
<keyword evidence="5" id="KW-0809">Transit peptide</keyword>
<dbReference type="InterPro" id="IPR007863">
    <property type="entry name" value="Peptidase_M16_C"/>
</dbReference>
<evidence type="ECO:0000259" key="12">
    <source>
        <dbReference type="Pfam" id="PF05193"/>
    </source>
</evidence>
<evidence type="ECO:0000256" key="8">
    <source>
        <dbReference type="ARBA" id="ARBA00023136"/>
    </source>
</evidence>
<proteinExistence type="inferred from homology"/>
<dbReference type="InterPro" id="IPR011249">
    <property type="entry name" value="Metalloenz_LuxS/M16"/>
</dbReference>
<keyword evidence="6" id="KW-0249">Electron transport</keyword>
<evidence type="ECO:0000256" key="7">
    <source>
        <dbReference type="ARBA" id="ARBA00023128"/>
    </source>
</evidence>
<dbReference type="FunFam" id="3.30.830.10:FF:000039">
    <property type="entry name" value="Ubiquinol-cytochrome c reductase core subunit 2"/>
    <property type="match status" value="1"/>
</dbReference>
<dbReference type="OrthoDB" id="6369905at2759"/>
<evidence type="ECO:0000256" key="9">
    <source>
        <dbReference type="ARBA" id="ARBA00038146"/>
    </source>
</evidence>
<dbReference type="Gene3D" id="3.30.830.10">
    <property type="entry name" value="Metalloenzyme, LuxS/M16 peptidase-like"/>
    <property type="match status" value="2"/>
</dbReference>
<dbReference type="Pfam" id="PF05193">
    <property type="entry name" value="Peptidase_M16_C"/>
    <property type="match status" value="1"/>
</dbReference>
<organism evidence="13 14">
    <name type="scientific">Ceraceosorus bombacis</name>
    <dbReference type="NCBI Taxonomy" id="401625"/>
    <lineage>
        <taxon>Eukaryota</taxon>
        <taxon>Fungi</taxon>
        <taxon>Dikarya</taxon>
        <taxon>Basidiomycota</taxon>
        <taxon>Ustilaginomycotina</taxon>
        <taxon>Exobasidiomycetes</taxon>
        <taxon>Ceraceosorales</taxon>
        <taxon>Ceraceosoraceae</taxon>
        <taxon>Ceraceosorus</taxon>
    </lineage>
</organism>
<evidence type="ECO:0000256" key="2">
    <source>
        <dbReference type="ARBA" id="ARBA00022448"/>
    </source>
</evidence>
<feature type="domain" description="Peptidase M16 N-terminal" evidence="11">
    <location>
        <begin position="36"/>
        <end position="181"/>
    </location>
</feature>
<keyword evidence="3" id="KW-0679">Respiratory chain</keyword>
<protein>
    <recommendedName>
        <fullName evidence="10">Cytochrome b-c1 complex subunit 2, mitochondrial</fullName>
    </recommendedName>
</protein>
<name>A0A0P1BLE6_9BASI</name>
<keyword evidence="8" id="KW-0472">Membrane</keyword>
<dbReference type="STRING" id="401625.A0A0P1BLE6"/>
<evidence type="ECO:0000256" key="1">
    <source>
        <dbReference type="ARBA" id="ARBA00004443"/>
    </source>
</evidence>
<evidence type="ECO:0000313" key="13">
    <source>
        <dbReference type="EMBL" id="CEH16972.1"/>
    </source>
</evidence>
<evidence type="ECO:0000256" key="3">
    <source>
        <dbReference type="ARBA" id="ARBA00022660"/>
    </source>
</evidence>
<dbReference type="FunFam" id="3.30.830.10:FF:000021">
    <property type="entry name" value="Cytochrome b-c1 complex subunit 2"/>
    <property type="match status" value="1"/>
</dbReference>